<keyword evidence="2" id="KW-1185">Reference proteome</keyword>
<proteinExistence type="predicted"/>
<comment type="caution">
    <text evidence="1">The sequence shown here is derived from an EMBL/GenBank/DDBJ whole genome shotgun (WGS) entry which is preliminary data.</text>
</comment>
<evidence type="ECO:0000313" key="1">
    <source>
        <dbReference type="EMBL" id="KAG5457867.1"/>
    </source>
</evidence>
<dbReference type="Proteomes" id="UP000673691">
    <property type="component" value="Unassembled WGS sequence"/>
</dbReference>
<reference evidence="1 2" key="1">
    <citation type="journal article" name="Sci. Rep.">
        <title>Genome-scale phylogenetic analyses confirm Olpidium as the closest living zoosporic fungus to the non-flagellated, terrestrial fungi.</title>
        <authorList>
            <person name="Chang Y."/>
            <person name="Rochon D."/>
            <person name="Sekimoto S."/>
            <person name="Wang Y."/>
            <person name="Chovatia M."/>
            <person name="Sandor L."/>
            <person name="Salamov A."/>
            <person name="Grigoriev I.V."/>
            <person name="Stajich J.E."/>
            <person name="Spatafora J.W."/>
        </authorList>
    </citation>
    <scope>NUCLEOTIDE SEQUENCE [LARGE SCALE GENOMIC DNA]</scope>
    <source>
        <strain evidence="1">S191</strain>
    </source>
</reference>
<dbReference type="EMBL" id="JAEFCI010009342">
    <property type="protein sequence ID" value="KAG5457867.1"/>
    <property type="molecule type" value="Genomic_DNA"/>
</dbReference>
<accession>A0A8H8DH86</accession>
<dbReference type="AlphaFoldDB" id="A0A8H8DH86"/>
<organism evidence="1 2">
    <name type="scientific">Olpidium bornovanus</name>
    <dbReference type="NCBI Taxonomy" id="278681"/>
    <lineage>
        <taxon>Eukaryota</taxon>
        <taxon>Fungi</taxon>
        <taxon>Fungi incertae sedis</taxon>
        <taxon>Olpidiomycota</taxon>
        <taxon>Olpidiomycotina</taxon>
        <taxon>Olpidiomycetes</taxon>
        <taxon>Olpidiales</taxon>
        <taxon>Olpidiaceae</taxon>
        <taxon>Olpidium</taxon>
    </lineage>
</organism>
<sequence length="70" mass="7602">MVVHFHRSVKFRWEGTLNGKTGGFFTFLLTHVPAAAASKTLKGIVCTTSPVCRNPAFPVPVTISLAFSPR</sequence>
<evidence type="ECO:0000313" key="2">
    <source>
        <dbReference type="Proteomes" id="UP000673691"/>
    </source>
</evidence>
<name>A0A8H8DH86_9FUNG</name>
<protein>
    <submittedName>
        <fullName evidence="1">Uncharacterized protein</fullName>
    </submittedName>
</protein>
<gene>
    <name evidence="1" type="ORF">BJ554DRAFT_2013</name>
</gene>